<dbReference type="EMBL" id="JAJFAZ020000005">
    <property type="protein sequence ID" value="KAI5327117.1"/>
    <property type="molecule type" value="Genomic_DNA"/>
</dbReference>
<name>A0AAD4VMZ7_PRUDU</name>
<evidence type="ECO:0000313" key="2">
    <source>
        <dbReference type="EMBL" id="KAI5327117.1"/>
    </source>
</evidence>
<evidence type="ECO:0000256" key="1">
    <source>
        <dbReference type="SAM" id="MobiDB-lite"/>
    </source>
</evidence>
<reference evidence="2 3" key="1">
    <citation type="journal article" date="2022" name="G3 (Bethesda)">
        <title>Whole-genome sequence and methylome profiling of the almond [Prunus dulcis (Mill.) D.A. Webb] cultivar 'Nonpareil'.</title>
        <authorList>
            <person name="D'Amico-Willman K.M."/>
            <person name="Ouma W.Z."/>
            <person name="Meulia T."/>
            <person name="Sideli G.M."/>
            <person name="Gradziel T.M."/>
            <person name="Fresnedo-Ramirez J."/>
        </authorList>
    </citation>
    <scope>NUCLEOTIDE SEQUENCE [LARGE SCALE GENOMIC DNA]</scope>
    <source>
        <strain evidence="2">Clone GOH B32 T37-40</strain>
    </source>
</reference>
<sequence>MDIISSSKITDTPDTTPQSSQIVTIHSDNDPFPTTVTLTETNYALWYQVMEMRIAARDKLGNGAPIHKYYSQLYTIFQEIDHHIPNRMHCDTNMTERQTELDRLGLLHWAAESLMLQ</sequence>
<organism evidence="2 3">
    <name type="scientific">Prunus dulcis</name>
    <name type="common">Almond</name>
    <name type="synonym">Amygdalus dulcis</name>
    <dbReference type="NCBI Taxonomy" id="3755"/>
    <lineage>
        <taxon>Eukaryota</taxon>
        <taxon>Viridiplantae</taxon>
        <taxon>Streptophyta</taxon>
        <taxon>Embryophyta</taxon>
        <taxon>Tracheophyta</taxon>
        <taxon>Spermatophyta</taxon>
        <taxon>Magnoliopsida</taxon>
        <taxon>eudicotyledons</taxon>
        <taxon>Gunneridae</taxon>
        <taxon>Pentapetalae</taxon>
        <taxon>rosids</taxon>
        <taxon>fabids</taxon>
        <taxon>Rosales</taxon>
        <taxon>Rosaceae</taxon>
        <taxon>Amygdaloideae</taxon>
        <taxon>Amygdaleae</taxon>
        <taxon>Prunus</taxon>
    </lineage>
</organism>
<dbReference type="Proteomes" id="UP001054821">
    <property type="component" value="Chromosome 5"/>
</dbReference>
<evidence type="ECO:0008006" key="4">
    <source>
        <dbReference type="Google" id="ProtNLM"/>
    </source>
</evidence>
<evidence type="ECO:0000313" key="3">
    <source>
        <dbReference type="Proteomes" id="UP001054821"/>
    </source>
</evidence>
<accession>A0AAD4VMZ7</accession>
<proteinExistence type="predicted"/>
<gene>
    <name evidence="2" type="ORF">L3X38_026513</name>
</gene>
<dbReference type="AlphaFoldDB" id="A0AAD4VMZ7"/>
<keyword evidence="3" id="KW-1185">Reference proteome</keyword>
<protein>
    <recommendedName>
        <fullName evidence="4">Retrotransposon Copia-like N-terminal domain-containing protein</fullName>
    </recommendedName>
</protein>
<comment type="caution">
    <text evidence="2">The sequence shown here is derived from an EMBL/GenBank/DDBJ whole genome shotgun (WGS) entry which is preliminary data.</text>
</comment>
<feature type="region of interest" description="Disordered" evidence="1">
    <location>
        <begin position="1"/>
        <end position="26"/>
    </location>
</feature>